<evidence type="ECO:0000313" key="2">
    <source>
        <dbReference type="Proteomes" id="UP001060085"/>
    </source>
</evidence>
<name>A0ACC0BPF7_CATRO</name>
<dbReference type="EMBL" id="CM044703">
    <property type="protein sequence ID" value="KAI5674569.1"/>
    <property type="molecule type" value="Genomic_DNA"/>
</dbReference>
<gene>
    <name evidence="1" type="ORF">M9H77_14933</name>
</gene>
<organism evidence="1 2">
    <name type="scientific">Catharanthus roseus</name>
    <name type="common">Madagascar periwinkle</name>
    <name type="synonym">Vinca rosea</name>
    <dbReference type="NCBI Taxonomy" id="4058"/>
    <lineage>
        <taxon>Eukaryota</taxon>
        <taxon>Viridiplantae</taxon>
        <taxon>Streptophyta</taxon>
        <taxon>Embryophyta</taxon>
        <taxon>Tracheophyta</taxon>
        <taxon>Spermatophyta</taxon>
        <taxon>Magnoliopsida</taxon>
        <taxon>eudicotyledons</taxon>
        <taxon>Gunneridae</taxon>
        <taxon>Pentapetalae</taxon>
        <taxon>asterids</taxon>
        <taxon>lamiids</taxon>
        <taxon>Gentianales</taxon>
        <taxon>Apocynaceae</taxon>
        <taxon>Rauvolfioideae</taxon>
        <taxon>Vinceae</taxon>
        <taxon>Catharanthinae</taxon>
        <taxon>Catharanthus</taxon>
    </lineage>
</organism>
<dbReference type="Proteomes" id="UP001060085">
    <property type="component" value="Linkage Group LG03"/>
</dbReference>
<protein>
    <submittedName>
        <fullName evidence="1">Uncharacterized protein</fullName>
    </submittedName>
</protein>
<evidence type="ECO:0000313" key="1">
    <source>
        <dbReference type="EMBL" id="KAI5674569.1"/>
    </source>
</evidence>
<sequence>MASPSSGAVNKIERAHQMYREGRYDEALGFYTEALSMAKTKPQKIALHSNRAACFLKLQDFKKAAEECTSVLELDYNHTGALMLRAQTLVTLKEYHSALFDVTRLIELNPSSEVYQNLQARLKTQLSLAPIPEDEAELEEEEDENDAKQEHCKEEDTREAEEGEDGGDQMMEEVVVDEQKAEVEVVNPKTEVTTQTKSVGKLSEEQSSGWQAIPKPKGHSQLDYSRWDRVEDESSEDDEEEDEDESQPQYRFRVRTVGVHAVK</sequence>
<comment type="caution">
    <text evidence="1">The sequence shown here is derived from an EMBL/GenBank/DDBJ whole genome shotgun (WGS) entry which is preliminary data.</text>
</comment>
<proteinExistence type="predicted"/>
<reference evidence="2" key="1">
    <citation type="journal article" date="2023" name="Nat. Plants">
        <title>Single-cell RNA sequencing provides a high-resolution roadmap for understanding the multicellular compartmentation of specialized metabolism.</title>
        <authorList>
            <person name="Sun S."/>
            <person name="Shen X."/>
            <person name="Li Y."/>
            <person name="Li Y."/>
            <person name="Wang S."/>
            <person name="Li R."/>
            <person name="Zhang H."/>
            <person name="Shen G."/>
            <person name="Guo B."/>
            <person name="Wei J."/>
            <person name="Xu J."/>
            <person name="St-Pierre B."/>
            <person name="Chen S."/>
            <person name="Sun C."/>
        </authorList>
    </citation>
    <scope>NUCLEOTIDE SEQUENCE [LARGE SCALE GENOMIC DNA]</scope>
</reference>
<keyword evidence="2" id="KW-1185">Reference proteome</keyword>
<accession>A0ACC0BPF7</accession>